<sequence>MTNHGIRPEPSAGISSSMLDIFSGALDAEELSMHISGPPVHETDMVWYISSRANSFVVMVRTTIIQGTLRCIRNELLLLRHGTDA</sequence>
<dbReference type="AlphaFoldDB" id="A0A4C1STX5"/>
<accession>A0A4C1STX5</accession>
<name>A0A4C1STX5_EUMVA</name>
<gene>
    <name evidence="1" type="ORF">EVAR_5028_1</name>
</gene>
<comment type="caution">
    <text evidence="1">The sequence shown here is derived from an EMBL/GenBank/DDBJ whole genome shotgun (WGS) entry which is preliminary data.</text>
</comment>
<organism evidence="1 2">
    <name type="scientific">Eumeta variegata</name>
    <name type="common">Bagworm moth</name>
    <name type="synonym">Eumeta japonica</name>
    <dbReference type="NCBI Taxonomy" id="151549"/>
    <lineage>
        <taxon>Eukaryota</taxon>
        <taxon>Metazoa</taxon>
        <taxon>Ecdysozoa</taxon>
        <taxon>Arthropoda</taxon>
        <taxon>Hexapoda</taxon>
        <taxon>Insecta</taxon>
        <taxon>Pterygota</taxon>
        <taxon>Neoptera</taxon>
        <taxon>Endopterygota</taxon>
        <taxon>Lepidoptera</taxon>
        <taxon>Glossata</taxon>
        <taxon>Ditrysia</taxon>
        <taxon>Tineoidea</taxon>
        <taxon>Psychidae</taxon>
        <taxon>Oiketicinae</taxon>
        <taxon>Eumeta</taxon>
    </lineage>
</organism>
<proteinExistence type="predicted"/>
<dbReference type="Proteomes" id="UP000299102">
    <property type="component" value="Unassembled WGS sequence"/>
</dbReference>
<protein>
    <submittedName>
        <fullName evidence="1">Uncharacterized protein</fullName>
    </submittedName>
</protein>
<dbReference type="EMBL" id="BGZK01000019">
    <property type="protein sequence ID" value="GBP05683.1"/>
    <property type="molecule type" value="Genomic_DNA"/>
</dbReference>
<evidence type="ECO:0000313" key="1">
    <source>
        <dbReference type="EMBL" id="GBP05683.1"/>
    </source>
</evidence>
<evidence type="ECO:0000313" key="2">
    <source>
        <dbReference type="Proteomes" id="UP000299102"/>
    </source>
</evidence>
<keyword evidence="2" id="KW-1185">Reference proteome</keyword>
<reference evidence="1 2" key="1">
    <citation type="journal article" date="2019" name="Commun. Biol.">
        <title>The bagworm genome reveals a unique fibroin gene that provides high tensile strength.</title>
        <authorList>
            <person name="Kono N."/>
            <person name="Nakamura H."/>
            <person name="Ohtoshi R."/>
            <person name="Tomita M."/>
            <person name="Numata K."/>
            <person name="Arakawa K."/>
        </authorList>
    </citation>
    <scope>NUCLEOTIDE SEQUENCE [LARGE SCALE GENOMIC DNA]</scope>
</reference>